<dbReference type="AlphaFoldDB" id="A0A517SV05"/>
<name>A0A517SV05_9BACT</name>
<accession>A0A517SV05</accession>
<gene>
    <name evidence="1" type="ORF">SV7mr_24540</name>
</gene>
<organism evidence="1 2">
    <name type="scientific">Stieleria bergensis</name>
    <dbReference type="NCBI Taxonomy" id="2528025"/>
    <lineage>
        <taxon>Bacteria</taxon>
        <taxon>Pseudomonadati</taxon>
        <taxon>Planctomycetota</taxon>
        <taxon>Planctomycetia</taxon>
        <taxon>Pirellulales</taxon>
        <taxon>Pirellulaceae</taxon>
        <taxon>Stieleria</taxon>
    </lineage>
</organism>
<protein>
    <submittedName>
        <fullName evidence="1">Uncharacterized protein</fullName>
    </submittedName>
</protein>
<sequence>MVRELAWFRVAAELIKLGKGVHARTMAAARSHRKRRVRNDSILTLILRIDFLRLVQLTVRLTGDEQKISHFINRAPVNVMALAVVGIVKVTFERYTQFRSRGSRVA</sequence>
<evidence type="ECO:0000313" key="1">
    <source>
        <dbReference type="EMBL" id="QDT59940.1"/>
    </source>
</evidence>
<proteinExistence type="predicted"/>
<dbReference type="Proteomes" id="UP000315003">
    <property type="component" value="Chromosome"/>
</dbReference>
<reference evidence="1 2" key="1">
    <citation type="submission" date="2019-02" db="EMBL/GenBank/DDBJ databases">
        <title>Deep-cultivation of Planctomycetes and their phenomic and genomic characterization uncovers novel biology.</title>
        <authorList>
            <person name="Wiegand S."/>
            <person name="Jogler M."/>
            <person name="Boedeker C."/>
            <person name="Pinto D."/>
            <person name="Vollmers J."/>
            <person name="Rivas-Marin E."/>
            <person name="Kohn T."/>
            <person name="Peeters S.H."/>
            <person name="Heuer A."/>
            <person name="Rast P."/>
            <person name="Oberbeckmann S."/>
            <person name="Bunk B."/>
            <person name="Jeske O."/>
            <person name="Meyerdierks A."/>
            <person name="Storesund J.E."/>
            <person name="Kallscheuer N."/>
            <person name="Luecker S."/>
            <person name="Lage O.M."/>
            <person name="Pohl T."/>
            <person name="Merkel B.J."/>
            <person name="Hornburger P."/>
            <person name="Mueller R.-W."/>
            <person name="Bruemmer F."/>
            <person name="Labrenz M."/>
            <person name="Spormann A.M."/>
            <person name="Op den Camp H."/>
            <person name="Overmann J."/>
            <person name="Amann R."/>
            <person name="Jetten M.S.M."/>
            <person name="Mascher T."/>
            <person name="Medema M.H."/>
            <person name="Devos D.P."/>
            <person name="Kaster A.-K."/>
            <person name="Ovreas L."/>
            <person name="Rohde M."/>
            <person name="Galperin M.Y."/>
            <person name="Jogler C."/>
        </authorList>
    </citation>
    <scope>NUCLEOTIDE SEQUENCE [LARGE SCALE GENOMIC DNA]</scope>
    <source>
        <strain evidence="1 2">SV_7m_r</strain>
    </source>
</reference>
<evidence type="ECO:0000313" key="2">
    <source>
        <dbReference type="Proteomes" id="UP000315003"/>
    </source>
</evidence>
<keyword evidence="2" id="KW-1185">Reference proteome</keyword>
<dbReference type="EMBL" id="CP036272">
    <property type="protein sequence ID" value="QDT59940.1"/>
    <property type="molecule type" value="Genomic_DNA"/>
</dbReference>